<protein>
    <submittedName>
        <fullName evidence="2">VOC family protein</fullName>
    </submittedName>
</protein>
<evidence type="ECO:0000313" key="3">
    <source>
        <dbReference type="Proteomes" id="UP000640274"/>
    </source>
</evidence>
<dbReference type="EMBL" id="JAELUP010000107">
    <property type="protein sequence ID" value="MBJ6363770.1"/>
    <property type="molecule type" value="Genomic_DNA"/>
</dbReference>
<dbReference type="RefSeq" id="WP_199021368.1">
    <property type="nucleotide sequence ID" value="NZ_JAELUP010000107.1"/>
</dbReference>
<sequence>MSDTKKIQPIIPHLWFDKEAKEAAEFYCSVFPNSTIKSTATLQGTPSGDPDLVSFSIWGQSFMAISAGPYFKINPSISFIVNFDPSREENARSMIDEVWNKLSDGGTALMPIDKYPFSERFGWIQDKYGVTWQLMLTNPEGEPRPEIIPSLLFVGDNFGKAEEAREYYLSVFKNAKAGSLIRYGAGQGPNKEGTVMFSDFQLEETWFTAMDGALDHGFTFNEAISLLVSCETQEEIDYYWDKLSAVPEAEQCGWLKDKYGLSWQITSSRLSEIMSNGTQDQRNRVTQAFLKMKKFDIAELEKAFQG</sequence>
<reference evidence="2" key="1">
    <citation type="submission" date="2020-12" db="EMBL/GenBank/DDBJ databases">
        <authorList>
            <person name="Huq M.A."/>
        </authorList>
    </citation>
    <scope>NUCLEOTIDE SEQUENCE</scope>
    <source>
        <strain evidence="2">MAHUQ-46</strain>
    </source>
</reference>
<keyword evidence="3" id="KW-1185">Reference proteome</keyword>
<evidence type="ECO:0000313" key="2">
    <source>
        <dbReference type="EMBL" id="MBJ6363770.1"/>
    </source>
</evidence>
<name>A0A934JBH6_9BACL</name>
<dbReference type="SUPFAM" id="SSF54593">
    <property type="entry name" value="Glyoxalase/Bleomycin resistance protein/Dihydroxybiphenyl dioxygenase"/>
    <property type="match status" value="2"/>
</dbReference>
<evidence type="ECO:0000259" key="1">
    <source>
        <dbReference type="Pfam" id="PF06983"/>
    </source>
</evidence>
<dbReference type="Gene3D" id="3.10.180.10">
    <property type="entry name" value="2,3-Dihydroxybiphenyl 1,2-Dioxygenase, domain 1"/>
    <property type="match status" value="1"/>
</dbReference>
<dbReference type="Proteomes" id="UP000640274">
    <property type="component" value="Unassembled WGS sequence"/>
</dbReference>
<dbReference type="Pfam" id="PF06983">
    <property type="entry name" value="3-dmu-9_3-mt"/>
    <property type="match status" value="2"/>
</dbReference>
<dbReference type="Gene3D" id="3.30.720.100">
    <property type="match status" value="1"/>
</dbReference>
<gene>
    <name evidence="2" type="ORF">JFN88_21390</name>
</gene>
<dbReference type="PANTHER" id="PTHR33990">
    <property type="entry name" value="PROTEIN YJDN-RELATED"/>
    <property type="match status" value="1"/>
</dbReference>
<dbReference type="InterPro" id="IPR029068">
    <property type="entry name" value="Glyas_Bleomycin-R_OHBP_Dase"/>
</dbReference>
<feature type="domain" description="PhnB-like" evidence="1">
    <location>
        <begin position="146"/>
        <end position="266"/>
    </location>
</feature>
<dbReference type="InterPro" id="IPR028973">
    <property type="entry name" value="PhnB-like"/>
</dbReference>
<accession>A0A934JBH6</accession>
<organism evidence="2 3">
    <name type="scientific">Paenibacillus roseus</name>
    <dbReference type="NCBI Taxonomy" id="2798579"/>
    <lineage>
        <taxon>Bacteria</taxon>
        <taxon>Bacillati</taxon>
        <taxon>Bacillota</taxon>
        <taxon>Bacilli</taxon>
        <taxon>Bacillales</taxon>
        <taxon>Paenibacillaceae</taxon>
        <taxon>Paenibacillus</taxon>
    </lineage>
</organism>
<feature type="domain" description="PhnB-like" evidence="1">
    <location>
        <begin position="10"/>
        <end position="134"/>
    </location>
</feature>
<comment type="caution">
    <text evidence="2">The sequence shown here is derived from an EMBL/GenBank/DDBJ whole genome shotgun (WGS) entry which is preliminary data.</text>
</comment>
<dbReference type="AlphaFoldDB" id="A0A934JBH6"/>
<dbReference type="CDD" id="cd06588">
    <property type="entry name" value="PhnB_like"/>
    <property type="match status" value="2"/>
</dbReference>
<dbReference type="Gene3D" id="3.30.720.110">
    <property type="match status" value="1"/>
</dbReference>
<proteinExistence type="predicted"/>